<evidence type="ECO:0000313" key="5">
    <source>
        <dbReference type="Proteomes" id="UP000600307"/>
    </source>
</evidence>
<dbReference type="InterPro" id="IPR037143">
    <property type="entry name" value="4-PPantetheinyl_Trfase_dom_sf"/>
</dbReference>
<protein>
    <submittedName>
        <fullName evidence="4">4'-phosphopantetheinyl transferase superfamily protein</fullName>
    </submittedName>
</protein>
<reference evidence="4 5" key="1">
    <citation type="submission" date="2020-11" db="EMBL/GenBank/DDBJ databases">
        <title>Taxonomic investigation of Rahnella spp.</title>
        <authorList>
            <person name="Lee S.D."/>
        </authorList>
    </citation>
    <scope>NUCLEOTIDE SEQUENCE [LARGE SCALE GENOMIC DNA]</scope>
    <source>
        <strain evidence="4 5">SAP-10</strain>
    </source>
</reference>
<proteinExistence type="inferred from homology"/>
<dbReference type="Gene3D" id="3.90.470.20">
    <property type="entry name" value="4'-phosphopantetheinyl transferase domain"/>
    <property type="match status" value="2"/>
</dbReference>
<feature type="domain" description="4'-phosphopantetheinyl transferase" evidence="3">
    <location>
        <begin position="103"/>
        <end position="177"/>
    </location>
</feature>
<sequence length="238" mass="26462">MIAPVAVLPSIYRGDPLPELKTGEGFCLIRHFAPSLSGKRLRQQAHCWLRQILTSCLPVTDTQLIIARTPEGKPWLPDFPQWHFNLSHSGTSAAIVLCRGAEVGVDLEKVSGKVEVKKAIARRFFHPDEQRWLAEDEADYLLRFTRLWSVKEAWLKARGTGLTQSLAGFCAIPQHCGIAQVSGAYQAQTGLLHHRLIENDGVYCLAYGACFAQKNLPVSWQVFVYLADVKPSLRAAGI</sequence>
<dbReference type="PANTHER" id="PTHR12215">
    <property type="entry name" value="PHOSPHOPANTETHEINE TRANSFERASE"/>
    <property type="match status" value="1"/>
</dbReference>
<evidence type="ECO:0000256" key="1">
    <source>
        <dbReference type="ARBA" id="ARBA00010990"/>
    </source>
</evidence>
<keyword evidence="5" id="KW-1185">Reference proteome</keyword>
<comment type="similarity">
    <text evidence="1">Belongs to the P-Pant transferase superfamily. Gsp/Sfp/HetI/AcpT family.</text>
</comment>
<dbReference type="InterPro" id="IPR050559">
    <property type="entry name" value="P-Pant_transferase_sf"/>
</dbReference>
<dbReference type="SUPFAM" id="SSF56214">
    <property type="entry name" value="4'-phosphopantetheinyl transferase"/>
    <property type="match status" value="2"/>
</dbReference>
<dbReference type="EMBL" id="JADOBH010000005">
    <property type="protein sequence ID" value="MBF7957738.1"/>
    <property type="molecule type" value="Genomic_DNA"/>
</dbReference>
<dbReference type="GO" id="GO:0016740">
    <property type="term" value="F:transferase activity"/>
    <property type="evidence" value="ECO:0007669"/>
    <property type="project" value="UniProtKB-KW"/>
</dbReference>
<dbReference type="InterPro" id="IPR008278">
    <property type="entry name" value="4-PPantetheinyl_Trfase_dom"/>
</dbReference>
<dbReference type="PANTHER" id="PTHR12215:SF10">
    <property type="entry name" value="L-AMINOADIPATE-SEMIALDEHYDE DEHYDROGENASE-PHOSPHOPANTETHEINYL TRANSFERASE"/>
    <property type="match status" value="1"/>
</dbReference>
<evidence type="ECO:0000259" key="3">
    <source>
        <dbReference type="Pfam" id="PF01648"/>
    </source>
</evidence>
<evidence type="ECO:0000256" key="2">
    <source>
        <dbReference type="ARBA" id="ARBA00022679"/>
    </source>
</evidence>
<comment type="caution">
    <text evidence="4">The sequence shown here is derived from an EMBL/GenBank/DDBJ whole genome shotgun (WGS) entry which is preliminary data.</text>
</comment>
<evidence type="ECO:0000313" key="4">
    <source>
        <dbReference type="EMBL" id="MBF7957738.1"/>
    </source>
</evidence>
<organism evidence="4 5">
    <name type="scientific">Rahnella victoriana</name>
    <dbReference type="NCBI Taxonomy" id="1510570"/>
    <lineage>
        <taxon>Bacteria</taxon>
        <taxon>Pseudomonadati</taxon>
        <taxon>Pseudomonadota</taxon>
        <taxon>Gammaproteobacteria</taxon>
        <taxon>Enterobacterales</taxon>
        <taxon>Yersiniaceae</taxon>
        <taxon>Rahnella</taxon>
    </lineage>
</organism>
<keyword evidence="2 4" id="KW-0808">Transferase</keyword>
<gene>
    <name evidence="4" type="ORF">IV431_19450</name>
</gene>
<accession>A0ABS0DV17</accession>
<dbReference type="Pfam" id="PF01648">
    <property type="entry name" value="ACPS"/>
    <property type="match status" value="1"/>
</dbReference>
<dbReference type="RefSeq" id="WP_195817862.1">
    <property type="nucleotide sequence ID" value="NZ_JADOBH010000005.1"/>
</dbReference>
<dbReference type="Proteomes" id="UP000600307">
    <property type="component" value="Unassembled WGS sequence"/>
</dbReference>
<name>A0ABS0DV17_9GAMM</name>